<dbReference type="Gene3D" id="1.10.530.10">
    <property type="match status" value="1"/>
</dbReference>
<proteinExistence type="inferred from homology"/>
<dbReference type="InterPro" id="IPR023346">
    <property type="entry name" value="Lysozyme-like_dom_sf"/>
</dbReference>
<comment type="caution">
    <text evidence="3">The sequence shown here is derived from an EMBL/GenBank/DDBJ whole genome shotgun (WGS) entry which is preliminary data.</text>
</comment>
<dbReference type="Pfam" id="PF01464">
    <property type="entry name" value="SLT"/>
    <property type="match status" value="1"/>
</dbReference>
<dbReference type="Proteomes" id="UP000093737">
    <property type="component" value="Unassembled WGS sequence"/>
</dbReference>
<evidence type="ECO:0000313" key="4">
    <source>
        <dbReference type="Proteomes" id="UP000093737"/>
    </source>
</evidence>
<feature type="domain" description="Transglycosylase SLT" evidence="2">
    <location>
        <begin position="272"/>
        <end position="354"/>
    </location>
</feature>
<organism evidence="3 4">
    <name type="scientific">Rhizobium loti</name>
    <name type="common">Mesorhizobium loti</name>
    <dbReference type="NCBI Taxonomy" id="381"/>
    <lineage>
        <taxon>Bacteria</taxon>
        <taxon>Pseudomonadati</taxon>
        <taxon>Pseudomonadota</taxon>
        <taxon>Alphaproteobacteria</taxon>
        <taxon>Hyphomicrobiales</taxon>
        <taxon>Phyllobacteriaceae</taxon>
        <taxon>Mesorhizobium</taxon>
    </lineage>
</organism>
<reference evidence="3 4" key="1">
    <citation type="submission" date="2016-05" db="EMBL/GenBank/DDBJ databases">
        <authorList>
            <person name="Ramsay J.P."/>
        </authorList>
    </citation>
    <scope>NUCLEOTIDE SEQUENCE [LARGE SCALE GENOMIC DNA]</scope>
    <source>
        <strain evidence="3 4">NZP2042</strain>
    </source>
</reference>
<dbReference type="EMBL" id="LYTK01000021">
    <property type="protein sequence ID" value="OBQ60749.1"/>
    <property type="molecule type" value="Genomic_DNA"/>
</dbReference>
<comment type="similarity">
    <text evidence="1">Belongs to the virb1 family.</text>
</comment>
<evidence type="ECO:0000313" key="3">
    <source>
        <dbReference type="EMBL" id="OBQ60749.1"/>
    </source>
</evidence>
<protein>
    <submittedName>
        <fullName evidence="3">Lytic transglycosylase</fullName>
    </submittedName>
</protein>
<evidence type="ECO:0000259" key="2">
    <source>
        <dbReference type="Pfam" id="PF01464"/>
    </source>
</evidence>
<dbReference type="InterPro" id="IPR008258">
    <property type="entry name" value="Transglycosylase_SLT_dom_1"/>
</dbReference>
<dbReference type="SUPFAM" id="SSF53955">
    <property type="entry name" value="Lysozyme-like"/>
    <property type="match status" value="1"/>
</dbReference>
<evidence type="ECO:0000256" key="1">
    <source>
        <dbReference type="ARBA" id="ARBA00009387"/>
    </source>
</evidence>
<name>A0AA91J0M4_RHILI</name>
<accession>A0AA91J0M4</accession>
<dbReference type="AlphaFoldDB" id="A0AA91J0M4"/>
<gene>
    <name evidence="3" type="ORF">A8145_22700</name>
</gene>
<sequence length="393" mass="41162">MIEDVVSMMRSFPQSGEIRDSMQYISGTIWHPCPCPATRKPPYGPDCPPGIAGVREILTTRQTGPERGLPAKHTLIAIGVIMAAASMSGCTSTSQMKAAPSLTETATVAGADAGFTIPLPDTVSVLPQSSGIAPIQTAELAPGAVISEGEAAVAPASQPTAATAAFAGATPTAPAVPAIMIASPSAWQAPPPSKAGQPVKAAQPVIKSAETYTTAGLVVPAVAGGQKAMPGVQQVAYVVPQNPASLVQFPSAPLSPAAPEEHTGMRGDVDRLIVKYAALYQVPVDLVRHVVNRESTYNPKAYNNGHWGLMQIKHATARGMGYDGPAKGLFDAETNLKYAVKYLRGAWLVADGNAKKADWLYQTGYYFDAKRKGLLEATGLGVDRKRRRLQPDA</sequence>